<name>A0A9P6NFW8_9BASI</name>
<dbReference type="Proteomes" id="UP000886653">
    <property type="component" value="Unassembled WGS sequence"/>
</dbReference>
<gene>
    <name evidence="1" type="ORF">CROQUDRAFT_717196</name>
</gene>
<organism evidence="1 2">
    <name type="scientific">Cronartium quercuum f. sp. fusiforme G11</name>
    <dbReference type="NCBI Taxonomy" id="708437"/>
    <lineage>
        <taxon>Eukaryota</taxon>
        <taxon>Fungi</taxon>
        <taxon>Dikarya</taxon>
        <taxon>Basidiomycota</taxon>
        <taxon>Pucciniomycotina</taxon>
        <taxon>Pucciniomycetes</taxon>
        <taxon>Pucciniales</taxon>
        <taxon>Coleosporiaceae</taxon>
        <taxon>Cronartium</taxon>
    </lineage>
</organism>
<comment type="caution">
    <text evidence="1">The sequence shown here is derived from an EMBL/GenBank/DDBJ whole genome shotgun (WGS) entry which is preliminary data.</text>
</comment>
<sequence length="117" mass="13092">MMESFFKVGSRYKLRIGRQKSREKRFNVKPTENAHELEFYQTIAFNDGVSPGQSSPGKGSVCWSDDAIHVPELQSNSAKAIPSDWQSSLGPSRSVLRGVMTEQKTDAKILVTNFRSP</sequence>
<accession>A0A9P6NFW8</accession>
<proteinExistence type="predicted"/>
<dbReference type="EMBL" id="MU167320">
    <property type="protein sequence ID" value="KAG0143389.1"/>
    <property type="molecule type" value="Genomic_DNA"/>
</dbReference>
<evidence type="ECO:0000313" key="1">
    <source>
        <dbReference type="EMBL" id="KAG0143389.1"/>
    </source>
</evidence>
<dbReference type="AlphaFoldDB" id="A0A9P6NFW8"/>
<feature type="non-terminal residue" evidence="1">
    <location>
        <position position="117"/>
    </location>
</feature>
<reference evidence="1" key="1">
    <citation type="submission" date="2013-11" db="EMBL/GenBank/DDBJ databases">
        <title>Genome sequence of the fusiform rust pathogen reveals effectors for host alternation and coevolution with pine.</title>
        <authorList>
            <consortium name="DOE Joint Genome Institute"/>
            <person name="Smith K."/>
            <person name="Pendleton A."/>
            <person name="Kubisiak T."/>
            <person name="Anderson C."/>
            <person name="Salamov A."/>
            <person name="Aerts A."/>
            <person name="Riley R."/>
            <person name="Clum A."/>
            <person name="Lindquist E."/>
            <person name="Ence D."/>
            <person name="Campbell M."/>
            <person name="Kronenberg Z."/>
            <person name="Feau N."/>
            <person name="Dhillon B."/>
            <person name="Hamelin R."/>
            <person name="Burleigh J."/>
            <person name="Smith J."/>
            <person name="Yandell M."/>
            <person name="Nelson C."/>
            <person name="Grigoriev I."/>
            <person name="Davis J."/>
        </authorList>
    </citation>
    <scope>NUCLEOTIDE SEQUENCE</scope>
    <source>
        <strain evidence="1">G11</strain>
    </source>
</reference>
<protein>
    <submittedName>
        <fullName evidence="1">Uncharacterized protein</fullName>
    </submittedName>
</protein>
<evidence type="ECO:0000313" key="2">
    <source>
        <dbReference type="Proteomes" id="UP000886653"/>
    </source>
</evidence>
<keyword evidence="2" id="KW-1185">Reference proteome</keyword>